<dbReference type="SUPFAM" id="SSF56601">
    <property type="entry name" value="beta-lactamase/transpeptidase-like"/>
    <property type="match status" value="1"/>
</dbReference>
<dbReference type="OrthoDB" id="9801061at2"/>
<feature type="domain" description="Beta-lactamase-related" evidence="1">
    <location>
        <begin position="36"/>
        <end position="402"/>
    </location>
</feature>
<dbReference type="PANTHER" id="PTHR43283">
    <property type="entry name" value="BETA-LACTAMASE-RELATED"/>
    <property type="match status" value="1"/>
</dbReference>
<dbReference type="EMBL" id="SNVV01000008">
    <property type="protein sequence ID" value="TDN50821.1"/>
    <property type="molecule type" value="Genomic_DNA"/>
</dbReference>
<dbReference type="Proteomes" id="UP000295129">
    <property type="component" value="Unassembled WGS sequence"/>
</dbReference>
<evidence type="ECO:0000313" key="2">
    <source>
        <dbReference type="EMBL" id="TDN50821.1"/>
    </source>
</evidence>
<comment type="caution">
    <text evidence="2">The sequence shown here is derived from an EMBL/GenBank/DDBJ whole genome shotgun (WGS) entry which is preliminary data.</text>
</comment>
<name>A0A4R6DZL4_9RHOO</name>
<dbReference type="AlphaFoldDB" id="A0A4R6DZL4"/>
<dbReference type="Gene3D" id="3.40.710.10">
    <property type="entry name" value="DD-peptidase/beta-lactamase superfamily"/>
    <property type="match status" value="1"/>
</dbReference>
<dbReference type="InterPro" id="IPR001466">
    <property type="entry name" value="Beta-lactam-related"/>
</dbReference>
<dbReference type="Pfam" id="PF00144">
    <property type="entry name" value="Beta-lactamase"/>
    <property type="match status" value="1"/>
</dbReference>
<sequence>MASAPFAAPAAPLPAPHAASLDGSPSPAAAPLLPAVQQAVRRALEEQRLVGAVVLVAHDGALIHHQAAGFADRESASPMRPDTLFRLASVSKPIVATAAMVLVAQGRLALDEDIRRWLPDFQPRLADGSVARITPRQLLSHTAGLGYRFFEADENGAYARAGVSDGMDDSPISLQENLRRIASVPLGYPPGSGWGYSLAIDVLGGVIEALCGMPLAQAVRQLVTAPLGMADTGFSASAAGRVATAYVSDQPRPHRLGEGEVVPVLPGTVGIRYSPARIFDPRAFPSAGAGMAGSAPDFLRLLETLRQGGGGLLPAGLVDEMGRDQTGGLSLPDAPGTGFGLGFSVLREPALAASPESAGTWRWGGAYGHSWFVDRARGLSVVAFTNTLYEGMSGRFVAELRDAVYADASRPVSDLKRRKEA</sequence>
<proteinExistence type="predicted"/>
<gene>
    <name evidence="2" type="ORF">C7389_10864</name>
</gene>
<protein>
    <submittedName>
        <fullName evidence="2">CubicO group peptidase (Beta-lactamase class C family)</fullName>
    </submittedName>
</protein>
<dbReference type="InterPro" id="IPR012338">
    <property type="entry name" value="Beta-lactam/transpept-like"/>
</dbReference>
<organism evidence="2 3">
    <name type="scientific">Azoarcus indigens</name>
    <dbReference type="NCBI Taxonomy" id="29545"/>
    <lineage>
        <taxon>Bacteria</taxon>
        <taxon>Pseudomonadati</taxon>
        <taxon>Pseudomonadota</taxon>
        <taxon>Betaproteobacteria</taxon>
        <taxon>Rhodocyclales</taxon>
        <taxon>Zoogloeaceae</taxon>
        <taxon>Azoarcus</taxon>
    </lineage>
</organism>
<evidence type="ECO:0000313" key="3">
    <source>
        <dbReference type="Proteomes" id="UP000295129"/>
    </source>
</evidence>
<evidence type="ECO:0000259" key="1">
    <source>
        <dbReference type="Pfam" id="PF00144"/>
    </source>
</evidence>
<dbReference type="InterPro" id="IPR050789">
    <property type="entry name" value="Diverse_Enzym_Activities"/>
</dbReference>
<dbReference type="PANTHER" id="PTHR43283:SF3">
    <property type="entry name" value="BETA-LACTAMASE FAMILY PROTEIN (AFU_ORTHOLOGUE AFUA_5G07500)"/>
    <property type="match status" value="1"/>
</dbReference>
<reference evidence="2 3" key="1">
    <citation type="submission" date="2019-03" db="EMBL/GenBank/DDBJ databases">
        <title>Genomic Encyclopedia of Type Strains, Phase IV (KMG-IV): sequencing the most valuable type-strain genomes for metagenomic binning, comparative biology and taxonomic classification.</title>
        <authorList>
            <person name="Goeker M."/>
        </authorList>
    </citation>
    <scope>NUCLEOTIDE SEQUENCE [LARGE SCALE GENOMIC DNA]</scope>
    <source>
        <strain evidence="2 3">DSM 12121</strain>
    </source>
</reference>
<keyword evidence="3" id="KW-1185">Reference proteome</keyword>
<accession>A0A4R6DZL4</accession>